<evidence type="ECO:0000313" key="2">
    <source>
        <dbReference type="Proteomes" id="UP000323067"/>
    </source>
</evidence>
<name>A0A2H4S5X1_CORMI</name>
<reference evidence="1 2" key="1">
    <citation type="journal article" date="2017" name="BMC Genomics">
        <title>Chromosome level assembly and secondary metabolite potential of the parasitic fungus Cordyceps militaris.</title>
        <authorList>
            <person name="Kramer G.J."/>
            <person name="Nodwell J.R."/>
        </authorList>
    </citation>
    <scope>NUCLEOTIDE SEQUENCE [LARGE SCALE GENOMIC DNA]</scope>
    <source>
        <strain evidence="1 2">ATCC 34164</strain>
    </source>
</reference>
<dbReference type="EMBL" id="CP023322">
    <property type="protein sequence ID" value="ATY58488.1"/>
    <property type="molecule type" value="Genomic_DNA"/>
</dbReference>
<dbReference type="VEuPathDB" id="FungiDB:CCM_06246"/>
<dbReference type="AlphaFoldDB" id="A0A2H4S5X1"/>
<organism evidence="1 2">
    <name type="scientific">Cordyceps militaris</name>
    <name type="common">Caterpillar fungus</name>
    <name type="synonym">Clavaria militaris</name>
    <dbReference type="NCBI Taxonomy" id="73501"/>
    <lineage>
        <taxon>Eukaryota</taxon>
        <taxon>Fungi</taxon>
        <taxon>Dikarya</taxon>
        <taxon>Ascomycota</taxon>
        <taxon>Pezizomycotina</taxon>
        <taxon>Sordariomycetes</taxon>
        <taxon>Hypocreomycetidae</taxon>
        <taxon>Hypocreales</taxon>
        <taxon>Cordycipitaceae</taxon>
        <taxon>Cordyceps</taxon>
    </lineage>
</organism>
<evidence type="ECO:0000313" key="1">
    <source>
        <dbReference type="EMBL" id="ATY58488.1"/>
    </source>
</evidence>
<accession>A0A2H4S5X1</accession>
<dbReference type="VEuPathDB" id="FungiDB:A9K55_003595"/>
<protein>
    <submittedName>
        <fullName evidence="1">Uncharacterized protein</fullName>
    </submittedName>
</protein>
<sequence>MFDGSMRPSVEPAETHHDGNILQSRGYRGWKLERWTAMARKWIRLGLELSLSSRVSNRVKRSASNMYQFYMQLLTSKVSYGQQGLAFSWLPQAPPTHQFQLTSPGQAIKPCSLL</sequence>
<gene>
    <name evidence="1" type="ORF">A9K55_003595</name>
</gene>
<proteinExistence type="predicted"/>
<dbReference type="Proteomes" id="UP000323067">
    <property type="component" value="Chromosome iv"/>
</dbReference>